<feature type="transmembrane region" description="Helical" evidence="4">
    <location>
        <begin position="118"/>
        <end position="140"/>
    </location>
</feature>
<dbReference type="GO" id="GO:0008289">
    <property type="term" value="F:lipid binding"/>
    <property type="evidence" value="ECO:0007669"/>
    <property type="project" value="InterPro"/>
</dbReference>
<feature type="domain" description="MENTAL" evidence="6">
    <location>
        <begin position="39"/>
        <end position="211"/>
    </location>
</feature>
<dbReference type="WBParaSite" id="EEL_0000077201-mRNA-1">
    <property type="protein sequence ID" value="EEL_0000077201-mRNA-1"/>
    <property type="gene ID" value="EEL_0000077201"/>
</dbReference>
<dbReference type="InterPro" id="IPR051869">
    <property type="entry name" value="STARD3"/>
</dbReference>
<comment type="subcellular location">
    <subcellularLocation>
        <location evidence="1">Membrane</location>
        <topology evidence="1">Multi-pass membrane protein</topology>
    </subcellularLocation>
</comment>
<dbReference type="SUPFAM" id="SSF55961">
    <property type="entry name" value="Bet v1-like"/>
    <property type="match status" value="1"/>
</dbReference>
<dbReference type="GO" id="GO:0005765">
    <property type="term" value="C:lysosomal membrane"/>
    <property type="evidence" value="ECO:0007669"/>
    <property type="project" value="TreeGrafter"/>
</dbReference>
<name>A0A0R3RH64_9BILA</name>
<feature type="transmembrane region" description="Helical" evidence="4">
    <location>
        <begin position="152"/>
        <end position="172"/>
    </location>
</feature>
<dbReference type="Gene3D" id="3.30.530.20">
    <property type="match status" value="1"/>
</dbReference>
<dbReference type="PROSITE" id="PS51439">
    <property type="entry name" value="MENTAL"/>
    <property type="match status" value="1"/>
</dbReference>
<dbReference type="Pfam" id="PF01852">
    <property type="entry name" value="START"/>
    <property type="match status" value="1"/>
</dbReference>
<evidence type="ECO:0000313" key="7">
    <source>
        <dbReference type="Proteomes" id="UP000050640"/>
    </source>
</evidence>
<dbReference type="GO" id="GO:0005789">
    <property type="term" value="C:endoplasmic reticulum membrane"/>
    <property type="evidence" value="ECO:0007669"/>
    <property type="project" value="TreeGrafter"/>
</dbReference>
<dbReference type="InterPro" id="IPR023393">
    <property type="entry name" value="START-like_dom_sf"/>
</dbReference>
<dbReference type="Pfam" id="PF10457">
    <property type="entry name" value="MENTAL"/>
    <property type="match status" value="1"/>
</dbReference>
<dbReference type="GO" id="GO:0099044">
    <property type="term" value="P:vesicle tethering to endoplasmic reticulum"/>
    <property type="evidence" value="ECO:0007669"/>
    <property type="project" value="TreeGrafter"/>
</dbReference>
<dbReference type="Proteomes" id="UP000050640">
    <property type="component" value="Unplaced"/>
</dbReference>
<dbReference type="GO" id="GO:0140284">
    <property type="term" value="C:endoplasmic reticulum-endosome membrane contact site"/>
    <property type="evidence" value="ECO:0007669"/>
    <property type="project" value="TreeGrafter"/>
</dbReference>
<evidence type="ECO:0000256" key="2">
    <source>
        <dbReference type="ARBA" id="ARBA00022692"/>
    </source>
</evidence>
<evidence type="ECO:0000256" key="3">
    <source>
        <dbReference type="ARBA" id="ARBA00023136"/>
    </source>
</evidence>
<feature type="transmembrane region" description="Helical" evidence="4">
    <location>
        <begin position="46"/>
        <end position="67"/>
    </location>
</feature>
<sequence length="435" mass="49888">MSGIDGHKNLAKNNEENQIALYQKMNSTEEFFLSGESRISKDRRRFTVVTVFDVCLTALLWVISTVSKGSDWPVVFFREIDISQPDFMKLSLFDVVITAVIRMCILILFYSILLSGHWLPVAITTIATTIFLVVKALFFFSPAQGNLPQYTVLVSPFVVAWFQLWLVPFHILPRERGYMIMPNYNTPSEVSERNTKTDEEFRSALECSSDSDDDNLSTILIAGKVYSKAQYIEEVEGAKLKAKELLTQVDTWKILHKSSPEIRMSKEKQIYFIQDTIACSPKSLFKIVWRDTKLWNKQITDFKVVLHIDPITELVYITTAPILRGYISPRDFLDVRRMILDNEKDVYEGVYVSVDSSIVPTNGNQKLIRGINGANYIRVARSSSDPKLAQIKWIQDSDVKSGIPRRLIEGSMCTFFRSYMENMKAFISSHPNEYP</sequence>
<keyword evidence="4" id="KW-1133">Transmembrane helix</keyword>
<dbReference type="GO" id="GO:0031902">
    <property type="term" value="C:late endosome membrane"/>
    <property type="evidence" value="ECO:0007669"/>
    <property type="project" value="TreeGrafter"/>
</dbReference>
<evidence type="ECO:0000256" key="1">
    <source>
        <dbReference type="ARBA" id="ARBA00004141"/>
    </source>
</evidence>
<dbReference type="AlphaFoldDB" id="A0A0R3RH64"/>
<feature type="transmembrane region" description="Helical" evidence="4">
    <location>
        <begin position="87"/>
        <end position="111"/>
    </location>
</feature>
<dbReference type="PROSITE" id="PS50848">
    <property type="entry name" value="START"/>
    <property type="match status" value="1"/>
</dbReference>
<dbReference type="SMART" id="SM00234">
    <property type="entry name" value="START"/>
    <property type="match status" value="1"/>
</dbReference>
<accession>A0A0R3RH64</accession>
<dbReference type="PANTHER" id="PTHR46121:SF4">
    <property type="entry name" value="STEROIDOGENIC ACUTE REGULATORY PROTEIN-LIKE"/>
    <property type="match status" value="1"/>
</dbReference>
<evidence type="ECO:0000256" key="4">
    <source>
        <dbReference type="SAM" id="Phobius"/>
    </source>
</evidence>
<organism evidence="7 8">
    <name type="scientific">Elaeophora elaphi</name>
    <dbReference type="NCBI Taxonomy" id="1147741"/>
    <lineage>
        <taxon>Eukaryota</taxon>
        <taxon>Metazoa</taxon>
        <taxon>Ecdysozoa</taxon>
        <taxon>Nematoda</taxon>
        <taxon>Chromadorea</taxon>
        <taxon>Rhabditida</taxon>
        <taxon>Spirurina</taxon>
        <taxon>Spiruromorpha</taxon>
        <taxon>Filarioidea</taxon>
        <taxon>Onchocercidae</taxon>
        <taxon>Elaeophora</taxon>
    </lineage>
</organism>
<evidence type="ECO:0000313" key="8">
    <source>
        <dbReference type="WBParaSite" id="EEL_0000077201-mRNA-1"/>
    </source>
</evidence>
<feature type="domain" description="START" evidence="5">
    <location>
        <begin position="252"/>
        <end position="432"/>
    </location>
</feature>
<protein>
    <submittedName>
        <fullName evidence="8">START domain-containing protein</fullName>
    </submittedName>
</protein>
<dbReference type="InterPro" id="IPR019498">
    <property type="entry name" value="MENTAL"/>
</dbReference>
<keyword evidence="7" id="KW-1185">Reference proteome</keyword>
<evidence type="ECO:0000259" key="5">
    <source>
        <dbReference type="PROSITE" id="PS50848"/>
    </source>
</evidence>
<keyword evidence="2 4" id="KW-0812">Transmembrane</keyword>
<keyword evidence="3 4" id="KW-0472">Membrane</keyword>
<reference evidence="8" key="1">
    <citation type="submission" date="2017-02" db="UniProtKB">
        <authorList>
            <consortium name="WormBaseParasite"/>
        </authorList>
    </citation>
    <scope>IDENTIFICATION</scope>
</reference>
<proteinExistence type="predicted"/>
<dbReference type="InterPro" id="IPR002913">
    <property type="entry name" value="START_lipid-bd_dom"/>
</dbReference>
<dbReference type="PANTHER" id="PTHR46121">
    <property type="entry name" value="STEROIDOGENIC ACUTE REGULATORY PROTEIN-LIKE"/>
    <property type="match status" value="1"/>
</dbReference>
<evidence type="ECO:0000259" key="6">
    <source>
        <dbReference type="PROSITE" id="PS51439"/>
    </source>
</evidence>
<dbReference type="STRING" id="1147741.A0A0R3RH64"/>